<dbReference type="PROSITE" id="PS51186">
    <property type="entry name" value="GNAT"/>
    <property type="match status" value="1"/>
</dbReference>
<dbReference type="RefSeq" id="WP_132122590.1">
    <property type="nucleotide sequence ID" value="NZ_SLWS01000008.1"/>
</dbReference>
<name>A0A4R2J990_9PSEU</name>
<sequence>MLRPDYPLTSERLVLRPFTHDDFDDLYAYNSLPEVARYLYWDARDRDQVRAALDKKVTQTELTEEGQYLILAVHWPAAGKVVGEVNLEWLSVEHRQGETGFVFHPDYQGKGLAREAAEVMLRLAFEDLGLHRVIGRCDPRNEPSWRLLERLGMRREAHFVQNEIFKGEFGDEYVYAMLGSEWKDRQASTTSTS</sequence>
<comment type="caution">
    <text evidence="2">The sequence shown here is derived from an EMBL/GenBank/DDBJ whole genome shotgun (WGS) entry which is preliminary data.</text>
</comment>
<gene>
    <name evidence="2" type="ORF">EV192_10885</name>
</gene>
<dbReference type="InterPro" id="IPR051531">
    <property type="entry name" value="N-acetyltransferase"/>
</dbReference>
<dbReference type="CDD" id="cd04301">
    <property type="entry name" value="NAT_SF"/>
    <property type="match status" value="1"/>
</dbReference>
<dbReference type="AlphaFoldDB" id="A0A4R2J990"/>
<dbReference type="PANTHER" id="PTHR43792:SF1">
    <property type="entry name" value="N-ACETYLTRANSFERASE DOMAIN-CONTAINING PROTEIN"/>
    <property type="match status" value="1"/>
</dbReference>
<reference evidence="2 3" key="1">
    <citation type="submission" date="2019-03" db="EMBL/GenBank/DDBJ databases">
        <title>Genomic Encyclopedia of Type Strains, Phase IV (KMG-IV): sequencing the most valuable type-strain genomes for metagenomic binning, comparative biology and taxonomic classification.</title>
        <authorList>
            <person name="Goeker M."/>
        </authorList>
    </citation>
    <scope>NUCLEOTIDE SEQUENCE [LARGE SCALE GENOMIC DNA]</scope>
    <source>
        <strain evidence="2 3">DSM 45934</strain>
    </source>
</reference>
<evidence type="ECO:0000259" key="1">
    <source>
        <dbReference type="PROSITE" id="PS51186"/>
    </source>
</evidence>
<dbReference type="Pfam" id="PF13302">
    <property type="entry name" value="Acetyltransf_3"/>
    <property type="match status" value="1"/>
</dbReference>
<dbReference type="InterPro" id="IPR000182">
    <property type="entry name" value="GNAT_dom"/>
</dbReference>
<keyword evidence="2" id="KW-0808">Transferase</keyword>
<dbReference type="EMBL" id="SLWS01000008">
    <property type="protein sequence ID" value="TCO54797.1"/>
    <property type="molecule type" value="Genomic_DNA"/>
</dbReference>
<accession>A0A4R2J990</accession>
<proteinExistence type="predicted"/>
<dbReference type="InterPro" id="IPR016181">
    <property type="entry name" value="Acyl_CoA_acyltransferase"/>
</dbReference>
<evidence type="ECO:0000313" key="3">
    <source>
        <dbReference type="Proteomes" id="UP000295680"/>
    </source>
</evidence>
<organism evidence="2 3">
    <name type="scientific">Actinocrispum wychmicini</name>
    <dbReference type="NCBI Taxonomy" id="1213861"/>
    <lineage>
        <taxon>Bacteria</taxon>
        <taxon>Bacillati</taxon>
        <taxon>Actinomycetota</taxon>
        <taxon>Actinomycetes</taxon>
        <taxon>Pseudonocardiales</taxon>
        <taxon>Pseudonocardiaceae</taxon>
        <taxon>Actinocrispum</taxon>
    </lineage>
</organism>
<keyword evidence="3" id="KW-1185">Reference proteome</keyword>
<dbReference type="Gene3D" id="3.40.630.30">
    <property type="match status" value="1"/>
</dbReference>
<dbReference type="SUPFAM" id="SSF55729">
    <property type="entry name" value="Acyl-CoA N-acyltransferases (Nat)"/>
    <property type="match status" value="1"/>
</dbReference>
<evidence type="ECO:0000313" key="2">
    <source>
        <dbReference type="EMBL" id="TCO54797.1"/>
    </source>
</evidence>
<protein>
    <submittedName>
        <fullName evidence="2">RimJ/RimL family protein N-acetyltransferase</fullName>
    </submittedName>
</protein>
<feature type="domain" description="N-acetyltransferase" evidence="1">
    <location>
        <begin position="13"/>
        <end position="180"/>
    </location>
</feature>
<dbReference type="OrthoDB" id="9132139at2"/>
<dbReference type="PANTHER" id="PTHR43792">
    <property type="entry name" value="GNAT FAMILY, PUTATIVE (AFU_ORTHOLOGUE AFUA_3G00765)-RELATED-RELATED"/>
    <property type="match status" value="1"/>
</dbReference>
<dbReference type="Proteomes" id="UP000295680">
    <property type="component" value="Unassembled WGS sequence"/>
</dbReference>
<dbReference type="GO" id="GO:0016747">
    <property type="term" value="F:acyltransferase activity, transferring groups other than amino-acyl groups"/>
    <property type="evidence" value="ECO:0007669"/>
    <property type="project" value="InterPro"/>
</dbReference>